<accession>C4J945</accession>
<dbReference type="KEGG" id="zma:100502192"/>
<feature type="region of interest" description="Disordered" evidence="1">
    <location>
        <begin position="237"/>
        <end position="256"/>
    </location>
</feature>
<reference evidence="2" key="1">
    <citation type="journal article" date="2009" name="PLoS Genet.">
        <title>Sequencing, mapping, and analysis of 27,455 maize full-length cDNAs.</title>
        <authorList>
            <person name="Soderlund C."/>
            <person name="Descour A."/>
            <person name="Kudrna D."/>
            <person name="Bomhoff M."/>
            <person name="Boyd L."/>
            <person name="Currie J."/>
            <person name="Angelova A."/>
            <person name="Collura K."/>
            <person name="Wissotski M."/>
            <person name="Ashley E."/>
            <person name="Morrow D."/>
            <person name="Fernandes J."/>
            <person name="Walbot V."/>
            <person name="Yu Y."/>
        </authorList>
    </citation>
    <scope>NUCLEOTIDE SEQUENCE</scope>
    <source>
        <strain evidence="2">B73</strain>
    </source>
</reference>
<name>C4J945_MAIZE</name>
<dbReference type="HOGENOM" id="CLU_947854_0_0_1"/>
<organism evidence="2">
    <name type="scientific">Zea mays</name>
    <name type="common">Maize</name>
    <dbReference type="NCBI Taxonomy" id="4577"/>
    <lineage>
        <taxon>Eukaryota</taxon>
        <taxon>Viridiplantae</taxon>
        <taxon>Streptophyta</taxon>
        <taxon>Embryophyta</taxon>
        <taxon>Tracheophyta</taxon>
        <taxon>Spermatophyta</taxon>
        <taxon>Magnoliopsida</taxon>
        <taxon>Liliopsida</taxon>
        <taxon>Poales</taxon>
        <taxon>Poaceae</taxon>
        <taxon>PACMAD clade</taxon>
        <taxon>Panicoideae</taxon>
        <taxon>Andropogonodae</taxon>
        <taxon>Andropogoneae</taxon>
        <taxon>Tripsacinae</taxon>
        <taxon>Zea</taxon>
    </lineage>
</organism>
<dbReference type="EMBL" id="BT087342">
    <property type="protein sequence ID" value="ACR37695.1"/>
    <property type="molecule type" value="mRNA"/>
</dbReference>
<dbReference type="GeneID" id="100502192"/>
<dbReference type="AlphaFoldDB" id="C4J945"/>
<protein>
    <submittedName>
        <fullName evidence="2">Uncharacterized protein</fullName>
    </submittedName>
</protein>
<proteinExistence type="evidence at transcript level"/>
<sequence length="294" mass="32268">MARRRCSLFSPSRCALLAGSSREPPAAMAPMPPVFFQGAQQMQPWPSSLGARRRPALLHGQVPWCRRPFPLVAAFAACVGLPAGAPPWPPTPCSFPCRRQTAAHLPPLSLFLPWPNPLSQPASPFFPQKQRAAAPISLQRAVSLSTQPAPLLPYGRAAPTLPDLFSCARYCLGTRRRLPKCSHVRASFFSLLWPSPFRAWWLASLLLARSLVVQRQVAAARRARHLFDAMPSQVAVRRQPPVGSATPTNSHNNPFVAGAPPCHATVPVVLLRLRFDLTRLTARSSSRHMCSNHD</sequence>
<evidence type="ECO:0000313" key="2">
    <source>
        <dbReference type="EMBL" id="ACR37695.1"/>
    </source>
</evidence>
<evidence type="ECO:0000256" key="1">
    <source>
        <dbReference type="SAM" id="MobiDB-lite"/>
    </source>
</evidence>
<dbReference type="RefSeq" id="NP_001183598.1">
    <property type="nucleotide sequence ID" value="NM_001196669.1"/>
</dbReference>